<comment type="caution">
    <text evidence="2">The sequence shown here is derived from an EMBL/GenBank/DDBJ whole genome shotgun (WGS) entry which is preliminary data.</text>
</comment>
<gene>
    <name evidence="2" type="ORF">MGAL_10B001683</name>
</gene>
<keyword evidence="3" id="KW-1185">Reference proteome</keyword>
<evidence type="ECO:0000313" key="2">
    <source>
        <dbReference type="EMBL" id="VDI77628.1"/>
    </source>
</evidence>
<evidence type="ECO:0000256" key="1">
    <source>
        <dbReference type="SAM" id="MobiDB-lite"/>
    </source>
</evidence>
<reference evidence="2" key="1">
    <citation type="submission" date="2018-11" db="EMBL/GenBank/DDBJ databases">
        <authorList>
            <person name="Alioto T."/>
            <person name="Alioto T."/>
        </authorList>
    </citation>
    <scope>NUCLEOTIDE SEQUENCE</scope>
</reference>
<accession>A0A8B6HC01</accession>
<feature type="region of interest" description="Disordered" evidence="1">
    <location>
        <begin position="43"/>
        <end position="65"/>
    </location>
</feature>
<dbReference type="AlphaFoldDB" id="A0A8B6HC01"/>
<evidence type="ECO:0000313" key="3">
    <source>
        <dbReference type="Proteomes" id="UP000596742"/>
    </source>
</evidence>
<dbReference type="Proteomes" id="UP000596742">
    <property type="component" value="Unassembled WGS sequence"/>
</dbReference>
<dbReference type="EMBL" id="UYJE01009866">
    <property type="protein sequence ID" value="VDI77628.1"/>
    <property type="molecule type" value="Genomic_DNA"/>
</dbReference>
<sequence>MSDKRGHFWMRICSICIIQSQKQNQNYAVYTNIYSWCSSARGMPHRKKSRLGRPKKNSHQKKEPKHKIVRMISEGSKDRLITSTNSSLKLECYADNEFHDTDVHMVSERPTETLITSSDISVKLECPDNEIQDTDVHIVRERPTDTLITSSDISVKLECPDNEVLDTDDLLDNHIVEDTVTDEVCLHENHQLVAENIKVAHVEGKYHKFWNIPNTHHTTITSLCSRDDKYKKFGEVPNVHHGTSEDHRIDMVDSEGHQFYVALDHSYLYQPNINVVEFVLEKSKHLFDMLKKDCEQNLNEHGPFELVKRSKYVRYVDLYDTDNPTVKTCITFYDNFQAEIVVHGVQLPKSHAIWDTPGLPVKFLSTQHVQELLRTASCHQVCIGNPEPDFQMDLPFPGYYSNKPSSTFAGYREDDLGAYNKNFHYKSTIRSSYCTLLSRVERCKSCQVYRKSLHKRNNRLKKKVPPEEINWLSSTKANTALTESEKIIKLKQLTAMLTDLKAKNKNLEKILQVHGIETKLQVYEIDKNSQVNEIEMKLRVNEILKKSKVNGIGTKLQENEIEKNSQVNEIEKKLQGNEIEKNSHVNELEKKSQENEIVKNLHVNEVGQKLQGNEVGKKFQGNEVGKNLQVNEIGKKLQVNEIGKKLQVNEIEKSQVIELEKKLQVHETWKKLQVNEIEKNSQGNEVRIQITRPFKH</sequence>
<proteinExistence type="predicted"/>
<organism evidence="2 3">
    <name type="scientific">Mytilus galloprovincialis</name>
    <name type="common">Mediterranean mussel</name>
    <dbReference type="NCBI Taxonomy" id="29158"/>
    <lineage>
        <taxon>Eukaryota</taxon>
        <taxon>Metazoa</taxon>
        <taxon>Spiralia</taxon>
        <taxon>Lophotrochozoa</taxon>
        <taxon>Mollusca</taxon>
        <taxon>Bivalvia</taxon>
        <taxon>Autobranchia</taxon>
        <taxon>Pteriomorphia</taxon>
        <taxon>Mytilida</taxon>
        <taxon>Mytiloidea</taxon>
        <taxon>Mytilidae</taxon>
        <taxon>Mytilinae</taxon>
        <taxon>Mytilus</taxon>
    </lineage>
</organism>
<name>A0A8B6HC01_MYTGA</name>
<dbReference type="OrthoDB" id="6134571at2759"/>
<protein>
    <submittedName>
        <fullName evidence="2">Uncharacterized protein</fullName>
    </submittedName>
</protein>